<dbReference type="InterPro" id="IPR032483">
    <property type="entry name" value="DUF5053"/>
</dbReference>
<proteinExistence type="predicted"/>
<name>D7NFU3_9BACT</name>
<keyword evidence="2" id="KW-1185">Reference proteome</keyword>
<accession>D7NFU3</accession>
<dbReference type="Pfam" id="PF16476">
    <property type="entry name" value="DUF5053"/>
    <property type="match status" value="1"/>
</dbReference>
<dbReference type="HOGENOM" id="CLU_141004_0_0_10"/>
<dbReference type="AlphaFoldDB" id="D7NFU3"/>
<gene>
    <name evidence="1" type="ORF">HMPREF0665_02443</name>
</gene>
<dbReference type="EMBL" id="GL349574">
    <property type="protein sequence ID" value="EFI47579.1"/>
    <property type="molecule type" value="Genomic_DNA"/>
</dbReference>
<dbReference type="RefSeq" id="WP_004378698.1">
    <property type="nucleotide sequence ID" value="NZ_GL349574.1"/>
</dbReference>
<evidence type="ECO:0000313" key="1">
    <source>
        <dbReference type="EMBL" id="EFI47579.1"/>
    </source>
</evidence>
<dbReference type="Proteomes" id="UP000003805">
    <property type="component" value="Unassembled WGS sequence"/>
</dbReference>
<protein>
    <recommendedName>
        <fullName evidence="3">DUF5053 domain-containing protein</fullName>
    </recommendedName>
</protein>
<reference evidence="1 2" key="1">
    <citation type="submission" date="2010-02" db="EMBL/GenBank/DDBJ databases">
        <title>The Genome Sequence of Prevotella oris strain C735.</title>
        <authorList>
            <consortium name="The Broad Institute Genome Sequencing Platform"/>
            <person name="Ward D."/>
            <person name="Feldgarden M."/>
            <person name="Earl A."/>
            <person name="Young S.K."/>
            <person name="Zeng Q."/>
            <person name="Koehrsen M."/>
            <person name="Alvarado L."/>
            <person name="Berlin A."/>
            <person name="Bochicchio J."/>
            <person name="Borenstein D."/>
            <person name="Chapman S.B."/>
            <person name="Chen Z."/>
            <person name="Engels R."/>
            <person name="Freedman E."/>
            <person name="Gellesch M."/>
            <person name="Goldberg J."/>
            <person name="Griggs A."/>
            <person name="Gujja S."/>
            <person name="Heilman E."/>
            <person name="Heiman D."/>
            <person name="Hepburn T."/>
            <person name="Howarth C."/>
            <person name="Jen D."/>
            <person name="Larson L."/>
            <person name="Mehta T."/>
            <person name="Park D."/>
            <person name="Pearson M."/>
            <person name="Roberts A."/>
            <person name="Saif S."/>
            <person name="Shea T."/>
            <person name="Shenoy N."/>
            <person name="Sisk P."/>
            <person name="Stolte C."/>
            <person name="Sykes S."/>
            <person name="Thomson T."/>
            <person name="Walk T."/>
            <person name="White J."/>
            <person name="Yandava C."/>
            <person name="Sibley C.D."/>
            <person name="Field T.R."/>
            <person name="Grinwis M."/>
            <person name="Eshaghurshan C.S."/>
            <person name="Surette M.G."/>
            <person name="Haas B."/>
            <person name="Nusbaum C."/>
            <person name="Birren B."/>
        </authorList>
    </citation>
    <scope>NUCLEOTIDE SEQUENCE [LARGE SCALE GENOMIC DNA]</scope>
    <source>
        <strain evidence="1 2">C735</strain>
    </source>
</reference>
<organism evidence="1 2">
    <name type="scientific">Segatella oris C735</name>
    <dbReference type="NCBI Taxonomy" id="563008"/>
    <lineage>
        <taxon>Bacteria</taxon>
        <taxon>Pseudomonadati</taxon>
        <taxon>Bacteroidota</taxon>
        <taxon>Bacteroidia</taxon>
        <taxon>Bacteroidales</taxon>
        <taxon>Prevotellaceae</taxon>
        <taxon>Segatella</taxon>
    </lineage>
</organism>
<dbReference type="eggNOG" id="ENOG5033235">
    <property type="taxonomic scope" value="Bacteria"/>
</dbReference>
<evidence type="ECO:0008006" key="3">
    <source>
        <dbReference type="Google" id="ProtNLM"/>
    </source>
</evidence>
<evidence type="ECO:0000313" key="2">
    <source>
        <dbReference type="Proteomes" id="UP000003805"/>
    </source>
</evidence>
<sequence>MMKKELQALAARNRAAKTQKERDKVALEMEKLKNKDPKAFTEALENLIKTTASRVEELTIADRMGEMTKMLSMAYIARNYFGKSRSWLAHKINGDVINGKPVAFTEEERQTFKHALADMSAQLGSLGVSL</sequence>